<dbReference type="InterPro" id="IPR032914">
    <property type="entry name" value="Vam6/VPS39/TRAP1"/>
</dbReference>
<dbReference type="GO" id="GO:0006886">
    <property type="term" value="P:intracellular protein transport"/>
    <property type="evidence" value="ECO:0007669"/>
    <property type="project" value="UniProtKB-UniRule"/>
</dbReference>
<proteinExistence type="predicted"/>
<evidence type="ECO:0000313" key="4">
    <source>
        <dbReference type="Proteomes" id="UP000002195"/>
    </source>
</evidence>
<dbReference type="InterPro" id="IPR019452">
    <property type="entry name" value="VPS39/TGF_beta_rcpt-assoc_1"/>
</dbReference>
<dbReference type="GO" id="GO:0042144">
    <property type="term" value="P:vacuole fusion, non-autophagic"/>
    <property type="evidence" value="ECO:0000250"/>
    <property type="project" value="dictyBase"/>
</dbReference>
<keyword evidence="4" id="KW-1185">Reference proteome</keyword>
<dbReference type="GO" id="GO:0034058">
    <property type="term" value="P:endosomal vesicle fusion"/>
    <property type="evidence" value="ECO:0000318"/>
    <property type="project" value="GO_Central"/>
</dbReference>
<dbReference type="HOGENOM" id="CLU_004190_1_1_1"/>
<dbReference type="Pfam" id="PF10366">
    <property type="entry name" value="Vps39_1"/>
    <property type="match status" value="1"/>
</dbReference>
<dbReference type="PANTHER" id="PTHR12894">
    <property type="entry name" value="CNH DOMAIN CONTAINING"/>
    <property type="match status" value="1"/>
</dbReference>
<dbReference type="Proteomes" id="UP000002195">
    <property type="component" value="Unassembled WGS sequence"/>
</dbReference>
<organism evidence="3 4">
    <name type="scientific">Dictyostelium discoideum</name>
    <name type="common">Social amoeba</name>
    <dbReference type="NCBI Taxonomy" id="44689"/>
    <lineage>
        <taxon>Eukaryota</taxon>
        <taxon>Amoebozoa</taxon>
        <taxon>Evosea</taxon>
        <taxon>Eumycetozoa</taxon>
        <taxon>Dictyostelia</taxon>
        <taxon>Dictyosteliales</taxon>
        <taxon>Dictyosteliaceae</taxon>
        <taxon>Dictyostelium</taxon>
    </lineage>
</organism>
<dbReference type="STRING" id="44689.B0G127"/>
<gene>
    <name evidence="3" type="primary">vps39</name>
    <name evidence="3" type="ORF">DDB_G0279169</name>
</gene>
<dbReference type="GeneID" id="8621905"/>
<dbReference type="OMA" id="EEYCNQV"/>
<name>B0G127_DICDI</name>
<evidence type="ECO:0000259" key="2">
    <source>
        <dbReference type="PROSITE" id="PS50219"/>
    </source>
</evidence>
<sequence length="851" mass="97625">MNKVDMNAFVSQNLFDKFPQRIECIEQWEYKGKKHLFIGTTEGHVLVYDVIEKENQHGNIQVSVIIRDTKLVSKKPITQMSIFDDYNKLLVLTDGDLKVYDLIQFDVTTGITLMKAKGCSTYAVSYQPGSLSLVAAVKKKLVLYGWDGSDFYELKEFNMPDIAKHIDYRGNFIIVCFKKVYNIINTQDGSVINVDADKLTFTTFLQENEFLMVKGSMSFFINTAGNPVRRHSITWQDAPSSMSIYQPFAISIEPRLVEVQILPDPNDPKTISQSLFLPACKSISAKRDIYVSSATSIWRLQPLPILDLVDQMVTKQEYETAINLLQTSKDIIPGIKERLIKIKTSAAYHLFSKEQFQAAMGYFISAQVDPLKIISLYPGLLPAHLQDKLSTPFNIRDIENNPRALPELEHYLVEFRKNKIEYSSPPELLNSGYTLQELVDTTLLKVYIKHKASLIPHFFHLKNHCHIEESERVLLEEKKLTELILFYKSKDLHRKALTLLAKSSNISPNDTISYLSQLGEKHIGIILEHSKWVLQKCPEDALKIFTVDRKDPLSPDDVIPHLKQCAPSLLRPYLEHIINDPISPNKNPEYHNQLVFEYLGSILELIKQTPNSAIVREPGLIPAGKESGELGELRTKIIQFLENSKYYLPEKMLSRFPSNDLYEERAILLSKIGRHEQALAIYAHKLKNFAMAEEYCDRHYNKDSEESRDVYLSLLNVYLKPTDANTSPLLDPALKLLNKHYRSINTPKALSLLPLNTPIDQLYPFFESVIRDNTKTKRDNQIVKNLFKSENFKIKDELSQLKTGVIKITEDLTCPICNKIFLGTQAFVARPDGTALHYHHKNDKQHQSWFE</sequence>
<evidence type="ECO:0000313" key="3">
    <source>
        <dbReference type="EMBL" id="EDR41081.1"/>
    </source>
</evidence>
<dbReference type="PROSITE" id="PS50219">
    <property type="entry name" value="CNH"/>
    <property type="match status" value="1"/>
</dbReference>
<dbReference type="InterPro" id="IPR000547">
    <property type="entry name" value="Clathrin_H-chain/VPS_repeat"/>
</dbReference>
<dbReference type="PaxDb" id="44689-DDB0234136"/>
<dbReference type="FunCoup" id="B0G127">
    <property type="interactions" value="1057"/>
</dbReference>
<dbReference type="SUPFAM" id="SSF50978">
    <property type="entry name" value="WD40 repeat-like"/>
    <property type="match status" value="1"/>
</dbReference>
<dbReference type="PhylomeDB" id="B0G127"/>
<protein>
    <submittedName>
        <fullName evidence="3">Tetratricopeptide-like helical domain-containing protein</fullName>
    </submittedName>
</protein>
<dbReference type="AlphaFoldDB" id="B0G127"/>
<dbReference type="GO" id="GO:0007033">
    <property type="term" value="P:vacuole organization"/>
    <property type="evidence" value="ECO:0000250"/>
    <property type="project" value="dictyBase"/>
</dbReference>
<dbReference type="VEuPathDB" id="AmoebaDB:DDB_G0279169"/>
<dbReference type="GO" id="GO:0005737">
    <property type="term" value="C:cytoplasm"/>
    <property type="evidence" value="ECO:0000318"/>
    <property type="project" value="GO_Central"/>
</dbReference>
<reference evidence="3 4" key="1">
    <citation type="journal article" date="2005" name="Nature">
        <title>The genome of the social amoeba Dictyostelium discoideum.</title>
        <authorList>
            <consortium name="The Dictyostelium discoideum Sequencing Consortium"/>
            <person name="Eichinger L."/>
            <person name="Pachebat J.A."/>
            <person name="Glockner G."/>
            <person name="Rajandream M.A."/>
            <person name="Sucgang R."/>
            <person name="Berriman M."/>
            <person name="Song J."/>
            <person name="Olsen R."/>
            <person name="Szafranski K."/>
            <person name="Xu Q."/>
            <person name="Tunggal B."/>
            <person name="Kummerfeld S."/>
            <person name="Madera M."/>
            <person name="Konfortov B.A."/>
            <person name="Rivero F."/>
            <person name="Bankier A.T."/>
            <person name="Lehmann R."/>
            <person name="Hamlin N."/>
            <person name="Davies R."/>
            <person name="Gaudet P."/>
            <person name="Fey P."/>
            <person name="Pilcher K."/>
            <person name="Chen G."/>
            <person name="Saunders D."/>
            <person name="Sodergren E."/>
            <person name="Davis P."/>
            <person name="Kerhornou A."/>
            <person name="Nie X."/>
            <person name="Hall N."/>
            <person name="Anjard C."/>
            <person name="Hemphill L."/>
            <person name="Bason N."/>
            <person name="Farbrother P."/>
            <person name="Desany B."/>
            <person name="Just E."/>
            <person name="Morio T."/>
            <person name="Rost R."/>
            <person name="Churcher C."/>
            <person name="Cooper J."/>
            <person name="Haydock S."/>
            <person name="van Driessche N."/>
            <person name="Cronin A."/>
            <person name="Goodhead I."/>
            <person name="Muzny D."/>
            <person name="Mourier T."/>
            <person name="Pain A."/>
            <person name="Lu M."/>
            <person name="Harper D."/>
            <person name="Lindsay R."/>
            <person name="Hauser H."/>
            <person name="James K."/>
            <person name="Quiles M."/>
            <person name="Madan Babu M."/>
            <person name="Saito T."/>
            <person name="Buchrieser C."/>
            <person name="Wardroper A."/>
            <person name="Felder M."/>
            <person name="Thangavelu M."/>
            <person name="Johnson D."/>
            <person name="Knights A."/>
            <person name="Loulseged H."/>
            <person name="Mungall K."/>
            <person name="Oliver K."/>
            <person name="Price C."/>
            <person name="Quail M.A."/>
            <person name="Urushihara H."/>
            <person name="Hernandez J."/>
            <person name="Rabbinowitsch E."/>
            <person name="Steffen D."/>
            <person name="Sanders M."/>
            <person name="Ma J."/>
            <person name="Kohara Y."/>
            <person name="Sharp S."/>
            <person name="Simmonds M."/>
            <person name="Spiegler S."/>
            <person name="Tivey A."/>
            <person name="Sugano S."/>
            <person name="White B."/>
            <person name="Walker D."/>
            <person name="Woodward J."/>
            <person name="Winckler T."/>
            <person name="Tanaka Y."/>
            <person name="Shaulsky G."/>
            <person name="Schleicher M."/>
            <person name="Weinstock G."/>
            <person name="Rosenthal A."/>
            <person name="Cox E.C."/>
            <person name="Chisholm R.L."/>
            <person name="Gibbs R."/>
            <person name="Loomis W.F."/>
            <person name="Platzer M."/>
            <person name="Kay R.R."/>
            <person name="Williams J."/>
            <person name="Dear P.H."/>
            <person name="Noegel A.A."/>
            <person name="Barrell B."/>
            <person name="Kuspa A."/>
        </authorList>
    </citation>
    <scope>NUCLEOTIDE SEQUENCE [LARGE SCALE GENOMIC DNA]</scope>
    <source>
        <strain evidence="3 4">AX4</strain>
    </source>
</reference>
<evidence type="ECO:0000256" key="1">
    <source>
        <dbReference type="PROSITE-ProRule" id="PRU01006"/>
    </source>
</evidence>
<dbReference type="EMBL" id="AAFI02000029">
    <property type="protein sequence ID" value="EDR41081.1"/>
    <property type="molecule type" value="Genomic_DNA"/>
</dbReference>
<dbReference type="dictyBase" id="DDB_G0279169">
    <property type="gene designation" value="vps39"/>
</dbReference>
<dbReference type="InterPro" id="IPR001180">
    <property type="entry name" value="CNH_dom"/>
</dbReference>
<dbReference type="GO" id="GO:0030897">
    <property type="term" value="C:HOPS complex"/>
    <property type="evidence" value="ECO:0000250"/>
    <property type="project" value="dictyBase"/>
</dbReference>
<dbReference type="InterPro" id="IPR036322">
    <property type="entry name" value="WD40_repeat_dom_sf"/>
</dbReference>
<dbReference type="InParanoid" id="B0G127"/>
<feature type="repeat" description="CHCR" evidence="1">
    <location>
        <begin position="543"/>
        <end position="723"/>
    </location>
</feature>
<dbReference type="KEGG" id="ddi:DDB_G0279169"/>
<dbReference type="RefSeq" id="XP_001732990.1">
    <property type="nucleotide sequence ID" value="XM_001732938.1"/>
</dbReference>
<dbReference type="GO" id="GO:0016020">
    <property type="term" value="C:membrane"/>
    <property type="evidence" value="ECO:0000318"/>
    <property type="project" value="GO_Central"/>
</dbReference>
<dbReference type="PANTHER" id="PTHR12894:SF33">
    <property type="entry name" value="TETRATRICOPEPTIDE-LIKE HELICAL DOMAIN-CONTAINING PROTEIN"/>
    <property type="match status" value="1"/>
</dbReference>
<dbReference type="GO" id="GO:0006914">
    <property type="term" value="P:autophagy"/>
    <property type="evidence" value="ECO:0000318"/>
    <property type="project" value="GO_Central"/>
</dbReference>
<dbReference type="eggNOG" id="KOG2063">
    <property type="taxonomic scope" value="Eukaryota"/>
</dbReference>
<dbReference type="Pfam" id="PF00780">
    <property type="entry name" value="CNH"/>
    <property type="match status" value="1"/>
</dbReference>
<comment type="caution">
    <text evidence="3">The sequence shown here is derived from an EMBL/GenBank/DDBJ whole genome shotgun (WGS) entry which is preliminary data.</text>
</comment>
<feature type="domain" description="CNH" evidence="2">
    <location>
        <begin position="19"/>
        <end position="290"/>
    </location>
</feature>
<dbReference type="PROSITE" id="PS50236">
    <property type="entry name" value="CHCR"/>
    <property type="match status" value="1"/>
</dbReference>
<accession>B0G127</accession>